<evidence type="ECO:0000256" key="10">
    <source>
        <dbReference type="ARBA" id="ARBA00023163"/>
    </source>
</evidence>
<keyword evidence="4" id="KW-0479">Metal-binding</keyword>
<evidence type="ECO:0000256" key="5">
    <source>
        <dbReference type="ARBA" id="ARBA00022737"/>
    </source>
</evidence>
<sequence>MENTCEEDFHISLEPDVIINDDLEGAANFGDKKYESTYSNNTHSRTNFQAINSPEVSIIPIKSPITMKICPNYLHHFNYNVQKNINRSSRETVRLVSKDEVNQAEINHLLKRKSLPLEMCPICKKYFRRMKTHLQKHEDVKPDPNDPLTCQFCMKSFNTGSNLSIHMRTHTGDKPYVCEVCLKGFAQSCNLVNHMRIHTGERPYKCPHCDRAFTQSGNLSNHIRLHTDEKPFKCHFCDKAFTQSGNLNSHIRNNHKFVSMQMG</sequence>
<evidence type="ECO:0000256" key="12">
    <source>
        <dbReference type="ARBA" id="ARBA00023843"/>
    </source>
</evidence>
<name>A0A7F5R1J3_AGRPL</name>
<dbReference type="InterPro" id="IPR036236">
    <property type="entry name" value="Znf_C2H2_sf"/>
</dbReference>
<feature type="domain" description="C2H2-type" evidence="15">
    <location>
        <begin position="176"/>
        <end position="203"/>
    </location>
</feature>
<evidence type="ECO:0000256" key="11">
    <source>
        <dbReference type="ARBA" id="ARBA00023242"/>
    </source>
</evidence>
<dbReference type="SUPFAM" id="SSF57667">
    <property type="entry name" value="beta-beta-alpha zinc fingers"/>
    <property type="match status" value="2"/>
</dbReference>
<comment type="similarity">
    <text evidence="2">Belongs to the krueppel C2H2-type zinc-finger protein family.</text>
</comment>
<dbReference type="PANTHER" id="PTHR23235:SF142">
    <property type="entry name" value="ZINC FINGER PROTEIN 384"/>
    <property type="match status" value="1"/>
</dbReference>
<dbReference type="FunFam" id="3.30.160.60:FF:000145">
    <property type="entry name" value="Zinc finger protein 574"/>
    <property type="match status" value="1"/>
</dbReference>
<evidence type="ECO:0000256" key="13">
    <source>
        <dbReference type="ARBA" id="ARBA00053345"/>
    </source>
</evidence>
<dbReference type="Gene3D" id="3.30.160.60">
    <property type="entry name" value="Classic Zinc Finger"/>
    <property type="match status" value="4"/>
</dbReference>
<evidence type="ECO:0000256" key="4">
    <source>
        <dbReference type="ARBA" id="ARBA00022723"/>
    </source>
</evidence>
<dbReference type="AlphaFoldDB" id="A0A7F5R1J3"/>
<evidence type="ECO:0000256" key="1">
    <source>
        <dbReference type="ARBA" id="ARBA00004123"/>
    </source>
</evidence>
<evidence type="ECO:0000259" key="15">
    <source>
        <dbReference type="PROSITE" id="PS50157"/>
    </source>
</evidence>
<dbReference type="FunFam" id="3.30.160.60:FF:001954">
    <property type="entry name" value="Zinc finger protein 787"/>
    <property type="match status" value="1"/>
</dbReference>
<feature type="domain" description="C2H2-type" evidence="15">
    <location>
        <begin position="204"/>
        <end position="231"/>
    </location>
</feature>
<keyword evidence="10" id="KW-0804">Transcription</keyword>
<evidence type="ECO:0000256" key="3">
    <source>
        <dbReference type="ARBA" id="ARBA00022492"/>
    </source>
</evidence>
<dbReference type="GO" id="GO:0035282">
    <property type="term" value="P:segmentation"/>
    <property type="evidence" value="ECO:0007669"/>
    <property type="project" value="UniProtKB-KW"/>
</dbReference>
<dbReference type="GO" id="GO:0008270">
    <property type="term" value="F:zinc ion binding"/>
    <property type="evidence" value="ECO:0007669"/>
    <property type="project" value="UniProtKB-KW"/>
</dbReference>
<protein>
    <recommendedName>
        <fullName evidence="12">Protein krueppel</fullName>
    </recommendedName>
</protein>
<proteinExistence type="inferred from homology"/>
<dbReference type="GeneID" id="108744521"/>
<dbReference type="InParanoid" id="A0A7F5R1J3"/>
<keyword evidence="11" id="KW-0539">Nucleus</keyword>
<dbReference type="OrthoDB" id="8117402at2759"/>
<accession>A0A7F5R1J3</accession>
<dbReference type="GO" id="GO:0000978">
    <property type="term" value="F:RNA polymerase II cis-regulatory region sequence-specific DNA binding"/>
    <property type="evidence" value="ECO:0007669"/>
    <property type="project" value="TreeGrafter"/>
</dbReference>
<evidence type="ECO:0000256" key="14">
    <source>
        <dbReference type="PROSITE-ProRule" id="PRU00042"/>
    </source>
</evidence>
<evidence type="ECO:0000256" key="6">
    <source>
        <dbReference type="ARBA" id="ARBA00022771"/>
    </source>
</evidence>
<evidence type="ECO:0000313" key="17">
    <source>
        <dbReference type="RefSeq" id="XP_025828932.1"/>
    </source>
</evidence>
<evidence type="ECO:0000256" key="2">
    <source>
        <dbReference type="ARBA" id="ARBA00006991"/>
    </source>
</evidence>
<dbReference type="GO" id="GO:0000981">
    <property type="term" value="F:DNA-binding transcription factor activity, RNA polymerase II-specific"/>
    <property type="evidence" value="ECO:0007669"/>
    <property type="project" value="TreeGrafter"/>
</dbReference>
<reference evidence="17" key="1">
    <citation type="submission" date="2025-08" db="UniProtKB">
        <authorList>
            <consortium name="RefSeq"/>
        </authorList>
    </citation>
    <scope>IDENTIFICATION</scope>
    <source>
        <tissue evidence="17">Entire body</tissue>
    </source>
</reference>
<dbReference type="InterPro" id="IPR013087">
    <property type="entry name" value="Znf_C2H2_type"/>
</dbReference>
<dbReference type="PANTHER" id="PTHR23235">
    <property type="entry name" value="KRUEPPEL-LIKE TRANSCRIPTION FACTOR"/>
    <property type="match status" value="1"/>
</dbReference>
<evidence type="ECO:0000256" key="8">
    <source>
        <dbReference type="ARBA" id="ARBA00023015"/>
    </source>
</evidence>
<keyword evidence="5" id="KW-0677">Repeat</keyword>
<dbReference type="GO" id="GO:0005634">
    <property type="term" value="C:nucleus"/>
    <property type="evidence" value="ECO:0007669"/>
    <property type="project" value="UniProtKB-SubCell"/>
</dbReference>
<dbReference type="Pfam" id="PF00096">
    <property type="entry name" value="zf-C2H2"/>
    <property type="match status" value="2"/>
</dbReference>
<dbReference type="FunFam" id="3.30.160.60:FF:000303">
    <property type="entry name" value="Zinc finger protein 41"/>
    <property type="match status" value="1"/>
</dbReference>
<keyword evidence="9" id="KW-0238">DNA-binding</keyword>
<comment type="subcellular location">
    <subcellularLocation>
        <location evidence="1">Nucleus</location>
    </subcellularLocation>
</comment>
<keyword evidence="3" id="KW-0217">Developmental protein</keyword>
<comment type="function">
    <text evidence="13">Krueppel is a gap class segmentation protein.</text>
</comment>
<feature type="domain" description="C2H2-type" evidence="15">
    <location>
        <begin position="148"/>
        <end position="175"/>
    </location>
</feature>
<organism evidence="16 17">
    <name type="scientific">Agrilus planipennis</name>
    <name type="common">Emerald ash borer</name>
    <name type="synonym">Agrilus marcopoli</name>
    <dbReference type="NCBI Taxonomy" id="224129"/>
    <lineage>
        <taxon>Eukaryota</taxon>
        <taxon>Metazoa</taxon>
        <taxon>Ecdysozoa</taxon>
        <taxon>Arthropoda</taxon>
        <taxon>Hexapoda</taxon>
        <taxon>Insecta</taxon>
        <taxon>Pterygota</taxon>
        <taxon>Neoptera</taxon>
        <taxon>Endopterygota</taxon>
        <taxon>Coleoptera</taxon>
        <taxon>Polyphaga</taxon>
        <taxon>Elateriformia</taxon>
        <taxon>Buprestoidea</taxon>
        <taxon>Buprestidae</taxon>
        <taxon>Agrilinae</taxon>
        <taxon>Agrilus</taxon>
    </lineage>
</organism>
<dbReference type="KEGG" id="apln:108744521"/>
<dbReference type="SMART" id="SM00355">
    <property type="entry name" value="ZnF_C2H2"/>
    <property type="match status" value="5"/>
</dbReference>
<keyword evidence="6 14" id="KW-0863">Zinc-finger</keyword>
<keyword evidence="16" id="KW-1185">Reference proteome</keyword>
<evidence type="ECO:0000256" key="9">
    <source>
        <dbReference type="ARBA" id="ARBA00023125"/>
    </source>
</evidence>
<dbReference type="Proteomes" id="UP000192223">
    <property type="component" value="Unplaced"/>
</dbReference>
<gene>
    <name evidence="17" type="primary">LOC108744521</name>
</gene>
<keyword evidence="3" id="KW-0302">Gap protein</keyword>
<feature type="domain" description="C2H2-type" evidence="15">
    <location>
        <begin position="232"/>
        <end position="255"/>
    </location>
</feature>
<dbReference type="FunFam" id="3.30.160.60:FF:000130">
    <property type="entry name" value="Spalt-like transcription factor 4"/>
    <property type="match status" value="1"/>
</dbReference>
<dbReference type="PROSITE" id="PS50157">
    <property type="entry name" value="ZINC_FINGER_C2H2_2"/>
    <property type="match status" value="4"/>
</dbReference>
<keyword evidence="8" id="KW-0805">Transcription regulation</keyword>
<dbReference type="Pfam" id="PF13465">
    <property type="entry name" value="zf-H2C2_2"/>
    <property type="match status" value="1"/>
</dbReference>
<evidence type="ECO:0000256" key="7">
    <source>
        <dbReference type="ARBA" id="ARBA00022833"/>
    </source>
</evidence>
<dbReference type="PROSITE" id="PS00028">
    <property type="entry name" value="ZINC_FINGER_C2H2_1"/>
    <property type="match status" value="4"/>
</dbReference>
<dbReference type="RefSeq" id="XP_025828932.1">
    <property type="nucleotide sequence ID" value="XM_025973147.1"/>
</dbReference>
<evidence type="ECO:0000313" key="16">
    <source>
        <dbReference type="Proteomes" id="UP000192223"/>
    </source>
</evidence>
<keyword evidence="7" id="KW-0862">Zinc</keyword>